<dbReference type="EMBL" id="BKCJ010009942">
    <property type="protein sequence ID" value="GEU89337.1"/>
    <property type="molecule type" value="Genomic_DNA"/>
</dbReference>
<sequence>MSTKKAGTIADFESNHAMYAKAPNNKAMKTAIESKQVMSPKKWDVSAIIGRYLSTDFVVSDAKEEYRILKNDTIMLEFDGLTTIRKAFVNAEGFFKYPFELVDFDSIKPTNNKYLIGELLLLYLLDRDFIDAEIPVLKTLRLYENRYRLELDISDDTTHVVVVLFDKPTTTLVKCFAVSIAKADDEMMTGVFARLYKTSLALLMLWKSSRLPTTSMETLKVLRAERLIRLK</sequence>
<protein>
    <submittedName>
        <fullName evidence="1">Uncharacterized protein</fullName>
    </submittedName>
</protein>
<evidence type="ECO:0000313" key="1">
    <source>
        <dbReference type="EMBL" id="GEU89337.1"/>
    </source>
</evidence>
<name>A0A6L2NUP7_TANCI</name>
<proteinExistence type="predicted"/>
<comment type="caution">
    <text evidence="1">The sequence shown here is derived from an EMBL/GenBank/DDBJ whole genome shotgun (WGS) entry which is preliminary data.</text>
</comment>
<reference evidence="1" key="1">
    <citation type="journal article" date="2019" name="Sci. Rep.">
        <title>Draft genome of Tanacetum cinerariifolium, the natural source of mosquito coil.</title>
        <authorList>
            <person name="Yamashiro T."/>
            <person name="Shiraishi A."/>
            <person name="Satake H."/>
            <person name="Nakayama K."/>
        </authorList>
    </citation>
    <scope>NUCLEOTIDE SEQUENCE</scope>
</reference>
<gene>
    <name evidence="1" type="ORF">Tci_061315</name>
</gene>
<organism evidence="1">
    <name type="scientific">Tanacetum cinerariifolium</name>
    <name type="common">Dalmatian daisy</name>
    <name type="synonym">Chrysanthemum cinerariifolium</name>
    <dbReference type="NCBI Taxonomy" id="118510"/>
    <lineage>
        <taxon>Eukaryota</taxon>
        <taxon>Viridiplantae</taxon>
        <taxon>Streptophyta</taxon>
        <taxon>Embryophyta</taxon>
        <taxon>Tracheophyta</taxon>
        <taxon>Spermatophyta</taxon>
        <taxon>Magnoliopsida</taxon>
        <taxon>eudicotyledons</taxon>
        <taxon>Gunneridae</taxon>
        <taxon>Pentapetalae</taxon>
        <taxon>asterids</taxon>
        <taxon>campanulids</taxon>
        <taxon>Asterales</taxon>
        <taxon>Asteraceae</taxon>
        <taxon>Asteroideae</taxon>
        <taxon>Anthemideae</taxon>
        <taxon>Anthemidinae</taxon>
        <taxon>Tanacetum</taxon>
    </lineage>
</organism>
<accession>A0A6L2NUP7</accession>
<dbReference type="AlphaFoldDB" id="A0A6L2NUP7"/>